<evidence type="ECO:0000313" key="1">
    <source>
        <dbReference type="EMBL" id="MBM2615910.1"/>
    </source>
</evidence>
<dbReference type="RefSeq" id="WP_203375755.1">
    <property type="nucleotide sequence ID" value="NZ_JAENHP010000002.1"/>
</dbReference>
<reference evidence="1 2" key="1">
    <citation type="submission" date="2021-01" db="EMBL/GenBank/DDBJ databases">
        <title>Actinoplanes sp. nov. LDG1-06 isolated from lichen.</title>
        <authorList>
            <person name="Saeng-In P."/>
            <person name="Phongsopitanun W."/>
            <person name="Kanchanasin P."/>
            <person name="Yuki M."/>
            <person name="Kudo T."/>
            <person name="Ohkuma M."/>
            <person name="Tanasupawat S."/>
        </authorList>
    </citation>
    <scope>NUCLEOTIDE SEQUENCE [LARGE SCALE GENOMIC DNA]</scope>
    <source>
        <strain evidence="1 2">LDG1-06</strain>
    </source>
</reference>
<dbReference type="Proteomes" id="UP000632138">
    <property type="component" value="Unassembled WGS sequence"/>
</dbReference>
<accession>A0ABS2A7W0</accession>
<name>A0ABS2A7W0_9ACTN</name>
<dbReference type="EMBL" id="JAENHP010000002">
    <property type="protein sequence ID" value="MBM2615910.1"/>
    <property type="molecule type" value="Genomic_DNA"/>
</dbReference>
<gene>
    <name evidence="1" type="ORF">JIG36_10115</name>
</gene>
<dbReference type="InterPro" id="IPR025459">
    <property type="entry name" value="DUF4279"/>
</dbReference>
<protein>
    <submittedName>
        <fullName evidence="1">DUF4279 domain-containing protein</fullName>
    </submittedName>
</protein>
<sequence>MADDEHAHCTQRAYLYLARDVETGPPPYSADELRLMSFDPDEVTRLVGLRPTRAGQRGLWRFSDWKYELAEVMTYETEEVVTSLLDAIEPYAGGIAEACATLGMRAGINVVIEMHGDRNGLSTAAITYSAHTLKRLARLDVTVDHDQYVYLPDV</sequence>
<keyword evidence="2" id="KW-1185">Reference proteome</keyword>
<dbReference type="Pfam" id="PF14106">
    <property type="entry name" value="DUF4279"/>
    <property type="match status" value="1"/>
</dbReference>
<comment type="caution">
    <text evidence="1">The sequence shown here is derived from an EMBL/GenBank/DDBJ whole genome shotgun (WGS) entry which is preliminary data.</text>
</comment>
<proteinExistence type="predicted"/>
<organism evidence="1 2">
    <name type="scientific">Paractinoplanes ovalisporus</name>
    <dbReference type="NCBI Taxonomy" id="2810368"/>
    <lineage>
        <taxon>Bacteria</taxon>
        <taxon>Bacillati</taxon>
        <taxon>Actinomycetota</taxon>
        <taxon>Actinomycetes</taxon>
        <taxon>Micromonosporales</taxon>
        <taxon>Micromonosporaceae</taxon>
        <taxon>Paractinoplanes</taxon>
    </lineage>
</organism>
<evidence type="ECO:0000313" key="2">
    <source>
        <dbReference type="Proteomes" id="UP000632138"/>
    </source>
</evidence>